<dbReference type="InterPro" id="IPR032623">
    <property type="entry name" value="FecR_N"/>
</dbReference>
<dbReference type="InterPro" id="IPR006860">
    <property type="entry name" value="FecR"/>
</dbReference>
<evidence type="ECO:0000259" key="3">
    <source>
        <dbReference type="Pfam" id="PF16344"/>
    </source>
</evidence>
<dbReference type="GO" id="GO:0016989">
    <property type="term" value="F:sigma factor antagonist activity"/>
    <property type="evidence" value="ECO:0007669"/>
    <property type="project" value="TreeGrafter"/>
</dbReference>
<evidence type="ECO:0000313" key="4">
    <source>
        <dbReference type="EMBL" id="VAV95112.1"/>
    </source>
</evidence>
<gene>
    <name evidence="4" type="ORF">MNBD_ALPHA05-688</name>
</gene>
<dbReference type="Pfam" id="PF16220">
    <property type="entry name" value="DUF4880"/>
    <property type="match status" value="1"/>
</dbReference>
<dbReference type="Pfam" id="PF04773">
    <property type="entry name" value="FecR"/>
    <property type="match status" value="1"/>
</dbReference>
<evidence type="ECO:0000259" key="1">
    <source>
        <dbReference type="Pfam" id="PF04773"/>
    </source>
</evidence>
<reference evidence="4" key="1">
    <citation type="submission" date="2018-06" db="EMBL/GenBank/DDBJ databases">
        <authorList>
            <person name="Zhirakovskaya E."/>
        </authorList>
    </citation>
    <scope>NUCLEOTIDE SEQUENCE</scope>
</reference>
<feature type="domain" description="FecR N-terminal" evidence="2">
    <location>
        <begin position="14"/>
        <end position="55"/>
    </location>
</feature>
<proteinExistence type="predicted"/>
<name>A0A3B0RUH0_9ZZZZ</name>
<evidence type="ECO:0000259" key="2">
    <source>
        <dbReference type="Pfam" id="PF16220"/>
    </source>
</evidence>
<dbReference type="EMBL" id="UOEH01000157">
    <property type="protein sequence ID" value="VAV95112.1"/>
    <property type="molecule type" value="Genomic_DNA"/>
</dbReference>
<feature type="domain" description="FecR protein" evidence="1">
    <location>
        <begin position="119"/>
        <end position="210"/>
    </location>
</feature>
<dbReference type="PANTHER" id="PTHR30273">
    <property type="entry name" value="PERIPLASMIC SIGNAL SENSOR AND SIGMA FACTOR ACTIVATOR FECR-RELATED"/>
    <property type="match status" value="1"/>
</dbReference>
<dbReference type="AlphaFoldDB" id="A0A3B0RUH0"/>
<feature type="domain" description="Protein FecR C-terminal" evidence="3">
    <location>
        <begin position="253"/>
        <end position="319"/>
    </location>
</feature>
<protein>
    <submittedName>
        <fullName evidence="4">Putative anti-sigma factor</fullName>
    </submittedName>
</protein>
<dbReference type="Gene3D" id="3.55.50.30">
    <property type="match status" value="1"/>
</dbReference>
<dbReference type="Pfam" id="PF16344">
    <property type="entry name" value="FecR_C"/>
    <property type="match status" value="1"/>
</dbReference>
<dbReference type="InterPro" id="IPR012373">
    <property type="entry name" value="Ferrdict_sens_TM"/>
</dbReference>
<dbReference type="PANTHER" id="PTHR30273:SF2">
    <property type="entry name" value="PROTEIN FECR"/>
    <property type="match status" value="1"/>
</dbReference>
<dbReference type="PIRSF" id="PIRSF018266">
    <property type="entry name" value="FecR"/>
    <property type="match status" value="1"/>
</dbReference>
<dbReference type="InterPro" id="IPR032508">
    <property type="entry name" value="FecR_C"/>
</dbReference>
<sequence length="326" mass="35950">MSNVISYKFERSAEEAAYWHAKQMSGEMTTDERAAFAQWLEGSEANRFAFEHIEDALTLADTAAQTVLSEKFEDELHLEAQKTTAWKAPALAASMAFAVLTLSVTLFFNYSSHPQSQIYATAVGEIRSVSLNDGSTINMNTATTLAVEYSRSERIISFEEGEAIFNVERNEAKPFIVELPVVEIIVTGTTFNVLASKNDTEIFVVAGTVQVKPISSHMRTLHKGDSISIDNNGSAGSIAPFDPLDVLAWTTGKLRFTETPLHEVVDELNRYFDKKILLRDASLSMLPVTGEFDATNQSAAINAITLIFDLNTEIENGAFILSKKDE</sequence>
<dbReference type="Gene3D" id="2.60.120.1440">
    <property type="match status" value="1"/>
</dbReference>
<organism evidence="4">
    <name type="scientific">hydrothermal vent metagenome</name>
    <dbReference type="NCBI Taxonomy" id="652676"/>
    <lineage>
        <taxon>unclassified sequences</taxon>
        <taxon>metagenomes</taxon>
        <taxon>ecological metagenomes</taxon>
    </lineage>
</organism>
<accession>A0A3B0RUH0</accession>